<reference evidence="1 2" key="2">
    <citation type="journal article" date="2014" name="Genome Announc.">
        <title>Complete Genome Sequence of Coprothermobacter proteolyticus DSM 5265.</title>
        <authorList>
            <person name="Alexiev A."/>
            <person name="Coil D.A."/>
            <person name="Badger J.H."/>
            <person name="Enticknap J."/>
            <person name="Ward N."/>
            <person name="Robb F.T."/>
            <person name="Eisen J.A."/>
        </authorList>
    </citation>
    <scope>NUCLEOTIDE SEQUENCE [LARGE SCALE GENOMIC DNA]</scope>
    <source>
        <strain evidence="2">ATCC 35245 / DSM 5265 / OCM 4 / BT</strain>
    </source>
</reference>
<reference evidence="2" key="1">
    <citation type="submission" date="2008-08" db="EMBL/GenBank/DDBJ databases">
        <title>The complete genome sequence of Coprothermobacter proteolyticus strain ATCC 5245 / DSM 5265 / BT.</title>
        <authorList>
            <person name="Dodson R.J."/>
            <person name="Durkin A.S."/>
            <person name="Wu M."/>
            <person name="Eisen J."/>
            <person name="Sutton G."/>
        </authorList>
    </citation>
    <scope>NUCLEOTIDE SEQUENCE [LARGE SCALE GENOMIC DNA]</scope>
    <source>
        <strain evidence="2">ATCC 35245 / DSM 5265 / OCM 4 / BT</strain>
    </source>
</reference>
<dbReference type="EMBL" id="CP001145">
    <property type="protein sequence ID" value="ACI17631.1"/>
    <property type="molecule type" value="Genomic_DNA"/>
</dbReference>
<accession>B5Y6Q6</accession>
<organism evidence="1 2">
    <name type="scientific">Coprothermobacter proteolyticus (strain ATCC 35245 / DSM 5265 / OCM 4 / BT)</name>
    <dbReference type="NCBI Taxonomy" id="309798"/>
    <lineage>
        <taxon>Bacteria</taxon>
        <taxon>Pseudomonadati</taxon>
        <taxon>Coprothermobacterota</taxon>
        <taxon>Coprothermobacteria</taxon>
        <taxon>Coprothermobacterales</taxon>
        <taxon>Coprothermobacteraceae</taxon>
        <taxon>Coprothermobacter</taxon>
    </lineage>
</organism>
<sequence>MDVPCMVAYWLPGVEENMATPGAATVGLNAILGAGPQEVKLAIPLGLVAA</sequence>
<name>B5Y6Q6_COPPD</name>
<evidence type="ECO:0000313" key="1">
    <source>
        <dbReference type="EMBL" id="ACI17631.1"/>
    </source>
</evidence>
<keyword evidence="2" id="KW-1185">Reference proteome</keyword>
<protein>
    <submittedName>
        <fullName evidence="1">Uncharacterized protein</fullName>
    </submittedName>
</protein>
<gene>
    <name evidence="1" type="ordered locus">COPRO5265_0080</name>
</gene>
<evidence type="ECO:0000313" key="2">
    <source>
        <dbReference type="Proteomes" id="UP000001732"/>
    </source>
</evidence>
<proteinExistence type="predicted"/>
<dbReference type="AlphaFoldDB" id="B5Y6Q6"/>
<dbReference type="Proteomes" id="UP000001732">
    <property type="component" value="Chromosome"/>
</dbReference>